<evidence type="ECO:0000256" key="7">
    <source>
        <dbReference type="ARBA" id="ARBA00023033"/>
    </source>
</evidence>
<evidence type="ECO:0000256" key="6">
    <source>
        <dbReference type="ARBA" id="ARBA00023002"/>
    </source>
</evidence>
<evidence type="ECO:0000256" key="2">
    <source>
        <dbReference type="ARBA" id="ARBA00005179"/>
    </source>
</evidence>
<dbReference type="GO" id="GO:0071949">
    <property type="term" value="F:FAD binding"/>
    <property type="evidence" value="ECO:0007669"/>
    <property type="project" value="InterPro"/>
</dbReference>
<dbReference type="PANTHER" id="PTHR47178:SF4">
    <property type="entry name" value="FAD-DEPENDENT MONOOXYGENASE APTC"/>
    <property type="match status" value="1"/>
</dbReference>
<organism evidence="9 10">
    <name type="scientific">Friedmanniomyces endolithicus</name>
    <dbReference type="NCBI Taxonomy" id="329885"/>
    <lineage>
        <taxon>Eukaryota</taxon>
        <taxon>Fungi</taxon>
        <taxon>Dikarya</taxon>
        <taxon>Ascomycota</taxon>
        <taxon>Pezizomycotina</taxon>
        <taxon>Dothideomycetes</taxon>
        <taxon>Dothideomycetidae</taxon>
        <taxon>Mycosphaerellales</taxon>
        <taxon>Teratosphaeriaceae</taxon>
        <taxon>Friedmanniomyces</taxon>
    </lineage>
</organism>
<gene>
    <name evidence="9" type="ORF">LTR91_006659</name>
</gene>
<evidence type="ECO:0000256" key="4">
    <source>
        <dbReference type="ARBA" id="ARBA00022630"/>
    </source>
</evidence>
<accession>A0AAN6QWT7</accession>
<dbReference type="Proteomes" id="UP001175353">
    <property type="component" value="Unassembled WGS sequence"/>
</dbReference>
<evidence type="ECO:0000259" key="8">
    <source>
        <dbReference type="Pfam" id="PF01494"/>
    </source>
</evidence>
<keyword evidence="6" id="KW-0560">Oxidoreductase</keyword>
<sequence length="454" mass="49665">MSPPTISIVGAGLSGLVLGRCLKQRGTPCIIFDRDTAAAAATRYSYGITLYPWAYRPLLRYLDLNEATFQKTVAVDSYIGGVGRLSSHTRHGSNETDGFRANRRKLEKMLREGLDVRWEHDLTEISSEEGSNSMVFGNGQKLQASIVVGADGPHSQVRRAFTPNSNFTILPYAVYNGKCRVDPKTFEDKFAPHMNGANVIEHRIGQTLLQITVADRTETSVSISYTYSRPARGLADLGFTPERSAAGASRITDQLFDEVRSLGVLEEPFGEVFDAEKMRTDRLLNWLMRSISVDAAELNTGAGRGILLVGDAAHATPILGGDGANAAIQDCVDLAEYIVQNGTSDLAGFYGTKDETWRSYVRDGEDRLAKMHGQAGASLWCLETTVRVESLSGTYATVPIGSHLDGIERVYEISARTTMEDQIHTRRATRGTGSCWDMYNAHQSMGIAAAEDVF</sequence>
<evidence type="ECO:0000313" key="9">
    <source>
        <dbReference type="EMBL" id="KAK0997220.1"/>
    </source>
</evidence>
<keyword evidence="7" id="KW-0503">Monooxygenase</keyword>
<dbReference type="GO" id="GO:0004497">
    <property type="term" value="F:monooxygenase activity"/>
    <property type="evidence" value="ECO:0007669"/>
    <property type="project" value="UniProtKB-KW"/>
</dbReference>
<comment type="caution">
    <text evidence="9">The sequence shown here is derived from an EMBL/GenBank/DDBJ whole genome shotgun (WGS) entry which is preliminary data.</text>
</comment>
<evidence type="ECO:0000256" key="1">
    <source>
        <dbReference type="ARBA" id="ARBA00001974"/>
    </source>
</evidence>
<evidence type="ECO:0000256" key="3">
    <source>
        <dbReference type="ARBA" id="ARBA00007992"/>
    </source>
</evidence>
<proteinExistence type="inferred from homology"/>
<evidence type="ECO:0000313" key="10">
    <source>
        <dbReference type="Proteomes" id="UP001175353"/>
    </source>
</evidence>
<evidence type="ECO:0000256" key="5">
    <source>
        <dbReference type="ARBA" id="ARBA00022827"/>
    </source>
</evidence>
<dbReference type="AlphaFoldDB" id="A0AAN6QWT7"/>
<comment type="pathway">
    <text evidence="2">Secondary metabolite biosynthesis.</text>
</comment>
<dbReference type="InterPro" id="IPR002938">
    <property type="entry name" value="FAD-bd"/>
</dbReference>
<dbReference type="InterPro" id="IPR036188">
    <property type="entry name" value="FAD/NAD-bd_sf"/>
</dbReference>
<keyword evidence="5" id="KW-0274">FAD</keyword>
<comment type="cofactor">
    <cofactor evidence="1">
        <name>FAD</name>
        <dbReference type="ChEBI" id="CHEBI:57692"/>
    </cofactor>
</comment>
<keyword evidence="10" id="KW-1185">Reference proteome</keyword>
<keyword evidence="4" id="KW-0285">Flavoprotein</keyword>
<dbReference type="SUPFAM" id="SSF51905">
    <property type="entry name" value="FAD/NAD(P)-binding domain"/>
    <property type="match status" value="1"/>
</dbReference>
<feature type="domain" description="FAD-binding" evidence="8">
    <location>
        <begin position="305"/>
        <end position="337"/>
    </location>
</feature>
<comment type="similarity">
    <text evidence="3">Belongs to the paxM FAD-dependent monooxygenase family.</text>
</comment>
<name>A0AAN6QWT7_9PEZI</name>
<reference evidence="9" key="1">
    <citation type="submission" date="2023-06" db="EMBL/GenBank/DDBJ databases">
        <title>Black Yeasts Isolated from many extreme environments.</title>
        <authorList>
            <person name="Coleine C."/>
            <person name="Stajich J.E."/>
            <person name="Selbmann L."/>
        </authorList>
    </citation>
    <scope>NUCLEOTIDE SEQUENCE</scope>
    <source>
        <strain evidence="9">CCFEE 5200</strain>
    </source>
</reference>
<dbReference type="EMBL" id="JAUJLE010000046">
    <property type="protein sequence ID" value="KAK0997220.1"/>
    <property type="molecule type" value="Genomic_DNA"/>
</dbReference>
<dbReference type="PRINTS" id="PR00420">
    <property type="entry name" value="RNGMNOXGNASE"/>
</dbReference>
<protein>
    <recommendedName>
        <fullName evidence="8">FAD-binding domain-containing protein</fullName>
    </recommendedName>
</protein>
<dbReference type="Gene3D" id="3.50.50.60">
    <property type="entry name" value="FAD/NAD(P)-binding domain"/>
    <property type="match status" value="1"/>
</dbReference>
<dbReference type="Pfam" id="PF01494">
    <property type="entry name" value="FAD_binding_3"/>
    <property type="match status" value="1"/>
</dbReference>
<dbReference type="PANTHER" id="PTHR47178">
    <property type="entry name" value="MONOOXYGENASE, FAD-BINDING"/>
    <property type="match status" value="1"/>
</dbReference>